<dbReference type="RefSeq" id="WP_210661052.1">
    <property type="nucleotide sequence ID" value="NZ_JAGKSP010000008.1"/>
</dbReference>
<feature type="domain" description="Carbohydrate-binding" evidence="1">
    <location>
        <begin position="49"/>
        <end position="211"/>
    </location>
</feature>
<evidence type="ECO:0000259" key="1">
    <source>
        <dbReference type="Pfam" id="PF06452"/>
    </source>
</evidence>
<dbReference type="EMBL" id="JAGKSP010000008">
    <property type="protein sequence ID" value="MBP3964988.1"/>
    <property type="molecule type" value="Genomic_DNA"/>
</dbReference>
<accession>A0ABS5CGL5</accession>
<dbReference type="InterPro" id="IPR010502">
    <property type="entry name" value="Carb-bd_dom_fam9"/>
</dbReference>
<keyword evidence="3" id="KW-1185">Reference proteome</keyword>
<comment type="caution">
    <text evidence="2">The sequence shown here is derived from an EMBL/GenBank/DDBJ whole genome shotgun (WGS) entry which is preliminary data.</text>
</comment>
<sequence>MEDSRGAEVGRNMDANERQVYECKQISETNVIDSEWMLLRDTVSGDAPTEWTKVRCGWTADALLIQFLCEDEHIVSDYSERDEPLYNQDVVEVFIDEDGRGTHYIELEVSPRNVVFDARITNDGSGSVGIDTDWDIEGLHTEVSEVQAGQWRYDIRIPASTFKQPLEAGLRWRVNFYRIDERRGGIREYQAWQPTGLVNFHQPQRFGTLVLI</sequence>
<protein>
    <submittedName>
        <fullName evidence="2">Carbohydrate-binding family 9-like protein</fullName>
    </submittedName>
</protein>
<dbReference type="SUPFAM" id="SSF49344">
    <property type="entry name" value="CBD9-like"/>
    <property type="match status" value="1"/>
</dbReference>
<dbReference type="Proteomes" id="UP000673394">
    <property type="component" value="Unassembled WGS sequence"/>
</dbReference>
<reference evidence="2 3" key="1">
    <citation type="submission" date="2021-04" db="EMBL/GenBank/DDBJ databases">
        <title>Paenibacillus sp. DLE-14 whole genome sequence.</title>
        <authorList>
            <person name="Ham Y.J."/>
        </authorList>
    </citation>
    <scope>NUCLEOTIDE SEQUENCE [LARGE SCALE GENOMIC DNA]</scope>
    <source>
        <strain evidence="2 3">DLE-14</strain>
    </source>
</reference>
<dbReference type="Gene3D" id="2.60.40.1190">
    <property type="match status" value="1"/>
</dbReference>
<name>A0ABS5CGL5_9BACL</name>
<evidence type="ECO:0000313" key="2">
    <source>
        <dbReference type="EMBL" id="MBP3964988.1"/>
    </source>
</evidence>
<proteinExistence type="predicted"/>
<dbReference type="Pfam" id="PF06452">
    <property type="entry name" value="CBM9_1"/>
    <property type="match status" value="1"/>
</dbReference>
<organism evidence="2 3">
    <name type="scientific">Paenibacillus lignilyticus</name>
    <dbReference type="NCBI Taxonomy" id="1172615"/>
    <lineage>
        <taxon>Bacteria</taxon>
        <taxon>Bacillati</taxon>
        <taxon>Bacillota</taxon>
        <taxon>Bacilli</taxon>
        <taxon>Bacillales</taxon>
        <taxon>Paenibacillaceae</taxon>
        <taxon>Paenibacillus</taxon>
    </lineage>
</organism>
<gene>
    <name evidence="2" type="ORF">I8J30_19875</name>
</gene>
<dbReference type="CDD" id="cd09620">
    <property type="entry name" value="CBM9_like_3"/>
    <property type="match status" value="1"/>
</dbReference>
<evidence type="ECO:0000313" key="3">
    <source>
        <dbReference type="Proteomes" id="UP000673394"/>
    </source>
</evidence>